<comment type="function">
    <text evidence="5">Modulates RecA activity.</text>
</comment>
<dbReference type="Pfam" id="PF02631">
    <property type="entry name" value="RecX_HTH2"/>
    <property type="match status" value="1"/>
</dbReference>
<dbReference type="InterPro" id="IPR003783">
    <property type="entry name" value="Regulatory_RecX"/>
</dbReference>
<dbReference type="HAMAP" id="MF_01114">
    <property type="entry name" value="RecX"/>
    <property type="match status" value="1"/>
</dbReference>
<evidence type="ECO:0000256" key="3">
    <source>
        <dbReference type="ARBA" id="ARBA00018111"/>
    </source>
</evidence>
<organism evidence="8 9">
    <name type="scientific">Roseibium aggregatum</name>
    <dbReference type="NCBI Taxonomy" id="187304"/>
    <lineage>
        <taxon>Bacteria</taxon>
        <taxon>Pseudomonadati</taxon>
        <taxon>Pseudomonadota</taxon>
        <taxon>Alphaproteobacteria</taxon>
        <taxon>Hyphomicrobiales</taxon>
        <taxon>Stappiaceae</taxon>
        <taxon>Roseibium</taxon>
    </lineage>
</organism>
<dbReference type="PANTHER" id="PTHR33602">
    <property type="entry name" value="REGULATORY PROTEIN RECX FAMILY PROTEIN"/>
    <property type="match status" value="1"/>
</dbReference>
<reference evidence="8" key="1">
    <citation type="submission" date="2020-05" db="EMBL/GenBank/DDBJ databases">
        <title>Identification of trans-AT polyketide cluster in two marine bacteria, producers of a novel glutaramide-containing polyketide sesbanimide D and analogs.</title>
        <authorList>
            <person name="Kacar D."/>
            <person name="Rodriguez P."/>
            <person name="Canedo L."/>
            <person name="Gonzalez E."/>
            <person name="Galan B."/>
            <person name="De La Calle F."/>
            <person name="Garcia J.L."/>
        </authorList>
    </citation>
    <scope>NUCLEOTIDE SEQUENCE</scope>
    <source>
        <strain evidence="8">PHM038</strain>
    </source>
</reference>
<evidence type="ECO:0000256" key="2">
    <source>
        <dbReference type="ARBA" id="ARBA00009695"/>
    </source>
</evidence>
<dbReference type="InterPro" id="IPR053924">
    <property type="entry name" value="RecX_HTH_2nd"/>
</dbReference>
<dbReference type="EMBL" id="JABFCZ010000005">
    <property type="protein sequence ID" value="MBD1545797.1"/>
    <property type="molecule type" value="Genomic_DNA"/>
</dbReference>
<evidence type="ECO:0000256" key="4">
    <source>
        <dbReference type="ARBA" id="ARBA00022490"/>
    </source>
</evidence>
<evidence type="ECO:0000256" key="1">
    <source>
        <dbReference type="ARBA" id="ARBA00004496"/>
    </source>
</evidence>
<comment type="similarity">
    <text evidence="2 5">Belongs to the RecX family.</text>
</comment>
<feature type="domain" description="RecX second three-helical" evidence="7">
    <location>
        <begin position="92"/>
        <end position="130"/>
    </location>
</feature>
<dbReference type="InterPro" id="IPR036388">
    <property type="entry name" value="WH-like_DNA-bd_sf"/>
</dbReference>
<keyword evidence="4 5" id="KW-0963">Cytoplasm</keyword>
<evidence type="ECO:0000313" key="8">
    <source>
        <dbReference type="EMBL" id="MBD1545797.1"/>
    </source>
</evidence>
<evidence type="ECO:0000259" key="7">
    <source>
        <dbReference type="Pfam" id="PF02631"/>
    </source>
</evidence>
<dbReference type="GO" id="GO:0005737">
    <property type="term" value="C:cytoplasm"/>
    <property type="evidence" value="ECO:0007669"/>
    <property type="project" value="UniProtKB-SubCell"/>
</dbReference>
<evidence type="ECO:0000256" key="5">
    <source>
        <dbReference type="HAMAP-Rule" id="MF_01114"/>
    </source>
</evidence>
<dbReference type="PANTHER" id="PTHR33602:SF1">
    <property type="entry name" value="REGULATORY PROTEIN RECX FAMILY PROTEIN"/>
    <property type="match status" value="1"/>
</dbReference>
<comment type="caution">
    <text evidence="8">The sequence shown here is derived from an EMBL/GenBank/DDBJ whole genome shotgun (WGS) entry which is preliminary data.</text>
</comment>
<dbReference type="Proteomes" id="UP000598467">
    <property type="component" value="Unassembled WGS sequence"/>
</dbReference>
<name>A0A926S5V4_9HYPH</name>
<feature type="region of interest" description="Disordered" evidence="6">
    <location>
        <begin position="1"/>
        <end position="29"/>
    </location>
</feature>
<protein>
    <recommendedName>
        <fullName evidence="3 5">Regulatory protein RecX</fullName>
    </recommendedName>
</protein>
<evidence type="ECO:0000313" key="9">
    <source>
        <dbReference type="Proteomes" id="UP000598467"/>
    </source>
</evidence>
<proteinExistence type="inferred from homology"/>
<evidence type="ECO:0000256" key="6">
    <source>
        <dbReference type="SAM" id="MobiDB-lite"/>
    </source>
</evidence>
<sequence>MVEQAKPTDETDGRSGRRDRGAQRKYRLPTEDRLTRAAIHYLDRYSSSLENLRKVLTRKVKRAATANGRAPEEFREIVDQVVEKCRRAGMVDDRTYAETKLAGLRRRGRSKRQIEATLASKGVDRDLIATVVDQDNTSDLEAAQTYARRRKLGPWRTRGQREERREKDMAALCRAGYSYDIARKVIDAADDGEATSAAV</sequence>
<accession>A0A926S5V4</accession>
<dbReference type="Gene3D" id="1.10.10.10">
    <property type="entry name" value="Winged helix-like DNA-binding domain superfamily/Winged helix DNA-binding domain"/>
    <property type="match status" value="1"/>
</dbReference>
<comment type="subcellular location">
    <subcellularLocation>
        <location evidence="1 5">Cytoplasm</location>
    </subcellularLocation>
</comment>
<dbReference type="RefSeq" id="WP_190290462.1">
    <property type="nucleotide sequence ID" value="NZ_JABFCZ010000005.1"/>
</dbReference>
<dbReference type="GO" id="GO:0006282">
    <property type="term" value="P:regulation of DNA repair"/>
    <property type="evidence" value="ECO:0007669"/>
    <property type="project" value="UniProtKB-UniRule"/>
</dbReference>
<gene>
    <name evidence="5" type="primary">recX</name>
    <name evidence="8" type="ORF">HK439_05950</name>
</gene>
<dbReference type="AlphaFoldDB" id="A0A926S5V4"/>